<dbReference type="EMBL" id="REGN01008915">
    <property type="protein sequence ID" value="RNA02346.1"/>
    <property type="molecule type" value="Genomic_DNA"/>
</dbReference>
<evidence type="ECO:0000313" key="2">
    <source>
        <dbReference type="Proteomes" id="UP000276133"/>
    </source>
</evidence>
<accession>A0A3M7PTA9</accession>
<sequence length="70" mass="8481">MNHKEIITSFKFRLVKERPQFNIFILAHNLAKRLIDNTNELDYEELTRLHIQTSILEIMLRKLSIWSSRI</sequence>
<evidence type="ECO:0000313" key="1">
    <source>
        <dbReference type="EMBL" id="RNA02346.1"/>
    </source>
</evidence>
<protein>
    <recommendedName>
        <fullName evidence="3">Four helix bundle protein</fullName>
    </recommendedName>
</protein>
<dbReference type="AlphaFoldDB" id="A0A3M7PTA9"/>
<evidence type="ECO:0008006" key="3">
    <source>
        <dbReference type="Google" id="ProtNLM"/>
    </source>
</evidence>
<dbReference type="Proteomes" id="UP000276133">
    <property type="component" value="Unassembled WGS sequence"/>
</dbReference>
<keyword evidence="2" id="KW-1185">Reference proteome</keyword>
<comment type="caution">
    <text evidence="1">The sequence shown here is derived from an EMBL/GenBank/DDBJ whole genome shotgun (WGS) entry which is preliminary data.</text>
</comment>
<proteinExistence type="predicted"/>
<name>A0A3M7PTA9_BRAPC</name>
<organism evidence="1 2">
    <name type="scientific">Brachionus plicatilis</name>
    <name type="common">Marine rotifer</name>
    <name type="synonym">Brachionus muelleri</name>
    <dbReference type="NCBI Taxonomy" id="10195"/>
    <lineage>
        <taxon>Eukaryota</taxon>
        <taxon>Metazoa</taxon>
        <taxon>Spiralia</taxon>
        <taxon>Gnathifera</taxon>
        <taxon>Rotifera</taxon>
        <taxon>Eurotatoria</taxon>
        <taxon>Monogononta</taxon>
        <taxon>Pseudotrocha</taxon>
        <taxon>Ploima</taxon>
        <taxon>Brachionidae</taxon>
        <taxon>Brachionus</taxon>
    </lineage>
</organism>
<gene>
    <name evidence="1" type="ORF">BpHYR1_007526</name>
</gene>
<reference evidence="1 2" key="1">
    <citation type="journal article" date="2018" name="Sci. Rep.">
        <title>Genomic signatures of local adaptation to the degree of environmental predictability in rotifers.</title>
        <authorList>
            <person name="Franch-Gras L."/>
            <person name="Hahn C."/>
            <person name="Garcia-Roger E.M."/>
            <person name="Carmona M.J."/>
            <person name="Serra M."/>
            <person name="Gomez A."/>
        </authorList>
    </citation>
    <scope>NUCLEOTIDE SEQUENCE [LARGE SCALE GENOMIC DNA]</scope>
    <source>
        <strain evidence="1">HYR1</strain>
    </source>
</reference>